<dbReference type="Gene3D" id="3.40.50.300">
    <property type="entry name" value="P-loop containing nucleotide triphosphate hydrolases"/>
    <property type="match status" value="2"/>
</dbReference>
<dbReference type="CDD" id="cd03221">
    <property type="entry name" value="ABCF_EF-3"/>
    <property type="match status" value="2"/>
</dbReference>
<proteinExistence type="predicted"/>
<dbReference type="PANTHER" id="PTHR19211:SF14">
    <property type="entry name" value="ATP-BINDING CASSETTE SUB-FAMILY F MEMBER 1"/>
    <property type="match status" value="1"/>
</dbReference>
<keyword evidence="4" id="KW-0175">Coiled coil</keyword>
<dbReference type="EMBL" id="JBBMFC010000025">
    <property type="protein sequence ID" value="MEQ2579702.1"/>
    <property type="molecule type" value="Genomic_DNA"/>
</dbReference>
<dbReference type="Pfam" id="PF00005">
    <property type="entry name" value="ABC_tran"/>
    <property type="match status" value="2"/>
</dbReference>
<dbReference type="InterPro" id="IPR032781">
    <property type="entry name" value="ABC_tran_Xtn"/>
</dbReference>
<evidence type="ECO:0000313" key="7">
    <source>
        <dbReference type="Proteomes" id="UP001470288"/>
    </source>
</evidence>
<dbReference type="InterPro" id="IPR017871">
    <property type="entry name" value="ABC_transporter-like_CS"/>
</dbReference>
<dbReference type="InterPro" id="IPR027417">
    <property type="entry name" value="P-loop_NTPase"/>
</dbReference>
<sequence length="624" mass="71895">MLLQIQDGTLSIGAQTVLAHFDFEIRGNEKIAIVGRNGCGKTTLLRLLAGELSLDRDDHSKAQGILTSRSLTTGLLCQQAFSDTTITVEEELLKSCPCPDKWDRERFTWEQEYDRLFTGFGFSKEDKRKRLSQFSGGEQTKIALIRLLLAHPDILLLDEPTNHLDMETTEWLEEYLRQYAGAVVMVSHDRFFLDRTADTVCEFRQQKLIRYAGNYTSYKEQKSRDLAIQERSYRHQQEEIERLEELIERFKNKPKKAAFARSRKKILERMPKIEKPPVEDYHIFTGALEPSVRSAKWVLEAEHLQIGYDKTLLELSLRIRRGQKLGIIGPNGAGKSTFLKTAAGLIPPVKGTLTLGQQVLMGYFDQQTAALQSDLTVVEHFHEQFPSLTDKEVRQTLGAFLFTGKDTAKKVSSLSGGEKSRLVLAELFKSCPNFFVLDEPTNHMDIPAKETLESAFRAYTGTLLFVSHDRYFIRQVAESLLIFDDQSVFYYPFGYEHYLAHRNQGSGEELAASLRAEEQALLSGLQSVPMPERHRLREYSTEQSYEDWQLRLLTEPMEQTRMELEQFWNARDEIQEWTDPAYAEDCLLKETTLTDAYTKCCLAWYDKWAEFHPEPDKETWLLPS</sequence>
<dbReference type="SMART" id="SM00382">
    <property type="entry name" value="AAA"/>
    <property type="match status" value="2"/>
</dbReference>
<reference evidence="6 7" key="1">
    <citation type="submission" date="2024-03" db="EMBL/GenBank/DDBJ databases">
        <title>Human intestinal bacterial collection.</title>
        <authorList>
            <person name="Pauvert C."/>
            <person name="Hitch T.C.A."/>
            <person name="Clavel T."/>
        </authorList>
    </citation>
    <scope>NUCLEOTIDE SEQUENCE [LARGE SCALE GENOMIC DNA]</scope>
    <source>
        <strain evidence="6 7">CLA-AA-H78B</strain>
    </source>
</reference>
<dbReference type="GO" id="GO:0005524">
    <property type="term" value="F:ATP binding"/>
    <property type="evidence" value="ECO:0007669"/>
    <property type="project" value="UniProtKB-KW"/>
</dbReference>
<dbReference type="PANTHER" id="PTHR19211">
    <property type="entry name" value="ATP-BINDING TRANSPORT PROTEIN-RELATED"/>
    <property type="match status" value="1"/>
</dbReference>
<name>A0ABV1I3E1_9FIRM</name>
<dbReference type="InterPro" id="IPR003439">
    <property type="entry name" value="ABC_transporter-like_ATP-bd"/>
</dbReference>
<evidence type="ECO:0000256" key="1">
    <source>
        <dbReference type="ARBA" id="ARBA00022737"/>
    </source>
</evidence>
<organism evidence="6 7">
    <name type="scientific">Hominiventricola aquisgranensis</name>
    <dbReference type="NCBI Taxonomy" id="3133164"/>
    <lineage>
        <taxon>Bacteria</taxon>
        <taxon>Bacillati</taxon>
        <taxon>Bacillota</taxon>
        <taxon>Clostridia</taxon>
        <taxon>Lachnospirales</taxon>
        <taxon>Lachnospiraceae</taxon>
        <taxon>Hominiventricola</taxon>
    </lineage>
</organism>
<keyword evidence="7" id="KW-1185">Reference proteome</keyword>
<evidence type="ECO:0000256" key="4">
    <source>
        <dbReference type="SAM" id="Coils"/>
    </source>
</evidence>
<comment type="caution">
    <text evidence="6">The sequence shown here is derived from an EMBL/GenBank/DDBJ whole genome shotgun (WGS) entry which is preliminary data.</text>
</comment>
<keyword evidence="3 6" id="KW-0067">ATP-binding</keyword>
<dbReference type="PROSITE" id="PS00211">
    <property type="entry name" value="ABC_TRANSPORTER_1"/>
    <property type="match status" value="2"/>
</dbReference>
<gene>
    <name evidence="6" type="ORF">WMO62_12865</name>
</gene>
<dbReference type="Pfam" id="PF12848">
    <property type="entry name" value="ABC_tran_Xtn"/>
    <property type="match status" value="1"/>
</dbReference>
<protein>
    <submittedName>
        <fullName evidence="6">ABC-F family ATP-binding cassette domain-containing protein</fullName>
    </submittedName>
</protein>
<dbReference type="InterPro" id="IPR003593">
    <property type="entry name" value="AAA+_ATPase"/>
</dbReference>
<keyword evidence="2" id="KW-0547">Nucleotide-binding</keyword>
<feature type="domain" description="ABC transporter" evidence="5">
    <location>
        <begin position="292"/>
        <end position="510"/>
    </location>
</feature>
<accession>A0ABV1I3E1</accession>
<evidence type="ECO:0000259" key="5">
    <source>
        <dbReference type="PROSITE" id="PS50893"/>
    </source>
</evidence>
<feature type="coiled-coil region" evidence="4">
    <location>
        <begin position="226"/>
        <end position="253"/>
    </location>
</feature>
<dbReference type="SUPFAM" id="SSF52540">
    <property type="entry name" value="P-loop containing nucleoside triphosphate hydrolases"/>
    <property type="match status" value="2"/>
</dbReference>
<dbReference type="Proteomes" id="UP001470288">
    <property type="component" value="Unassembled WGS sequence"/>
</dbReference>
<dbReference type="RefSeq" id="WP_349144883.1">
    <property type="nucleotide sequence ID" value="NZ_JBBMFC010000025.1"/>
</dbReference>
<evidence type="ECO:0000256" key="2">
    <source>
        <dbReference type="ARBA" id="ARBA00022741"/>
    </source>
</evidence>
<feature type="domain" description="ABC transporter" evidence="5">
    <location>
        <begin position="3"/>
        <end position="230"/>
    </location>
</feature>
<evidence type="ECO:0000256" key="3">
    <source>
        <dbReference type="ARBA" id="ARBA00022840"/>
    </source>
</evidence>
<dbReference type="PROSITE" id="PS50893">
    <property type="entry name" value="ABC_TRANSPORTER_2"/>
    <property type="match status" value="2"/>
</dbReference>
<dbReference type="InterPro" id="IPR050611">
    <property type="entry name" value="ABCF"/>
</dbReference>
<keyword evidence="1" id="KW-0677">Repeat</keyword>
<evidence type="ECO:0000313" key="6">
    <source>
        <dbReference type="EMBL" id="MEQ2579702.1"/>
    </source>
</evidence>